<proteinExistence type="predicted"/>
<protein>
    <submittedName>
        <fullName evidence="2">Uncharacterized protein</fullName>
    </submittedName>
</protein>
<keyword evidence="3" id="KW-1185">Reference proteome</keyword>
<sequence>MGSPKVERLAWVRGTQQVSKITAKYFSNILYQYGIGLYGKILIYPAFLSTTRFFLTHYSLKGH</sequence>
<feature type="transmembrane region" description="Helical" evidence="1">
    <location>
        <begin position="35"/>
        <end position="55"/>
    </location>
</feature>
<reference evidence="2 3" key="1">
    <citation type="submission" date="2017-11" db="EMBL/GenBank/DDBJ databases">
        <title>Complete genome of a free-living desiccation-tolerant cyanobacterium and its photosynthetic adaptation to extreme terrestrial habitat.</title>
        <authorList>
            <person name="Shang J."/>
        </authorList>
    </citation>
    <scope>NUCLEOTIDE SEQUENCE [LARGE SCALE GENOMIC DNA]</scope>
    <source>
        <strain evidence="2 3">CCNUN1</strain>
    </source>
</reference>
<keyword evidence="1" id="KW-1133">Transmembrane helix</keyword>
<name>A0A2K8SM12_9NOSO</name>
<dbReference type="AlphaFoldDB" id="A0A2K8SM12"/>
<dbReference type="EMBL" id="CP024785">
    <property type="protein sequence ID" value="AUB36516.1"/>
    <property type="molecule type" value="Genomic_DNA"/>
</dbReference>
<evidence type="ECO:0000256" key="1">
    <source>
        <dbReference type="SAM" id="Phobius"/>
    </source>
</evidence>
<dbReference type="Proteomes" id="UP000232003">
    <property type="component" value="Chromosome"/>
</dbReference>
<evidence type="ECO:0000313" key="3">
    <source>
        <dbReference type="Proteomes" id="UP000232003"/>
    </source>
</evidence>
<gene>
    <name evidence="2" type="ORF">COO91_02431</name>
</gene>
<evidence type="ECO:0000313" key="2">
    <source>
        <dbReference type="EMBL" id="AUB36516.1"/>
    </source>
</evidence>
<keyword evidence="1" id="KW-0472">Membrane</keyword>
<organism evidence="2 3">
    <name type="scientific">Nostoc flagelliforme CCNUN1</name>
    <dbReference type="NCBI Taxonomy" id="2038116"/>
    <lineage>
        <taxon>Bacteria</taxon>
        <taxon>Bacillati</taxon>
        <taxon>Cyanobacteriota</taxon>
        <taxon>Cyanophyceae</taxon>
        <taxon>Nostocales</taxon>
        <taxon>Nostocaceae</taxon>
        <taxon>Nostoc</taxon>
    </lineage>
</organism>
<keyword evidence="1" id="KW-0812">Transmembrane</keyword>
<dbReference type="KEGG" id="nfl:COO91_02431"/>
<accession>A0A2K8SM12</accession>